<keyword evidence="3 6" id="KW-0808">Transferase</keyword>
<dbReference type="PIRSF" id="PIRSF037755">
    <property type="entry name" value="Mettl2_prd"/>
    <property type="match status" value="1"/>
</dbReference>
<evidence type="ECO:0000256" key="4">
    <source>
        <dbReference type="ARBA" id="ARBA00022691"/>
    </source>
</evidence>
<dbReference type="SUPFAM" id="SSF53335">
    <property type="entry name" value="S-adenosyl-L-methionine-dependent methyltransferases"/>
    <property type="match status" value="1"/>
</dbReference>
<dbReference type="Gene3D" id="3.40.50.150">
    <property type="entry name" value="Vaccinia Virus protein VP39"/>
    <property type="match status" value="1"/>
</dbReference>
<proteinExistence type="inferred from homology"/>
<keyword evidence="8" id="KW-1185">Reference proteome</keyword>
<protein>
    <recommendedName>
        <fullName evidence="6">tRNA N(3)-cytidine methyltransferase</fullName>
        <ecNumber evidence="6">2.1.1.-</ecNumber>
    </recommendedName>
</protein>
<dbReference type="GO" id="GO:0032259">
    <property type="term" value="P:methylation"/>
    <property type="evidence" value="ECO:0007669"/>
    <property type="project" value="UniProtKB-KW"/>
</dbReference>
<evidence type="ECO:0000313" key="8">
    <source>
        <dbReference type="Proteomes" id="UP000515152"/>
    </source>
</evidence>
<feature type="region of interest" description="Disordered" evidence="7">
    <location>
        <begin position="149"/>
        <end position="169"/>
    </location>
</feature>
<evidence type="ECO:0000256" key="6">
    <source>
        <dbReference type="PIRNR" id="PIRNR037755"/>
    </source>
</evidence>
<name>A0A6P8GR21_CLUHA</name>
<reference evidence="9" key="1">
    <citation type="submission" date="2025-08" db="UniProtKB">
        <authorList>
            <consortium name="RefSeq"/>
        </authorList>
    </citation>
    <scope>IDENTIFICATION</scope>
</reference>
<comment type="function">
    <text evidence="6">S-adenosyl-L-methionine-dependent methyltransferase.</text>
</comment>
<dbReference type="Pfam" id="PF13489">
    <property type="entry name" value="Methyltransf_23"/>
    <property type="match status" value="1"/>
</dbReference>
<keyword evidence="2 6" id="KW-0489">Methyltransferase</keyword>
<dbReference type="AlphaFoldDB" id="A0A6P8GR21"/>
<evidence type="ECO:0000256" key="7">
    <source>
        <dbReference type="SAM" id="MobiDB-lite"/>
    </source>
</evidence>
<dbReference type="CTD" id="79828"/>
<evidence type="ECO:0000256" key="1">
    <source>
        <dbReference type="ARBA" id="ARBA00009725"/>
    </source>
</evidence>
<dbReference type="GO" id="GO:0052735">
    <property type="term" value="F:tRNA (cytidine-3-)-methyltransferase activity"/>
    <property type="evidence" value="ECO:0007669"/>
    <property type="project" value="TreeGrafter"/>
</dbReference>
<keyword evidence="4" id="KW-0949">S-adenosyl-L-methionine</keyword>
<feature type="region of interest" description="Disordered" evidence="7">
    <location>
        <begin position="61"/>
        <end position="86"/>
    </location>
</feature>
<dbReference type="RefSeq" id="XP_031437872.1">
    <property type="nucleotide sequence ID" value="XM_031582012.1"/>
</dbReference>
<dbReference type="KEGG" id="char:105903017"/>
<comment type="similarity">
    <text evidence="1 6">Belongs to the methyltransferase superfamily. METL family.</text>
</comment>
<evidence type="ECO:0000256" key="3">
    <source>
        <dbReference type="ARBA" id="ARBA00022679"/>
    </source>
</evidence>
<keyword evidence="5" id="KW-0819">tRNA processing</keyword>
<accession>A0A6P8GR21</accession>
<dbReference type="PANTHER" id="PTHR22809:SF3">
    <property type="entry name" value="TRNA N(3)-METHYLCYTIDINE METHYLTRANSFERASE"/>
    <property type="match status" value="1"/>
</dbReference>
<evidence type="ECO:0000256" key="2">
    <source>
        <dbReference type="ARBA" id="ARBA00022603"/>
    </source>
</evidence>
<dbReference type="InterPro" id="IPR026113">
    <property type="entry name" value="METTL2/6/8-like"/>
</dbReference>
<dbReference type="PANTHER" id="PTHR22809">
    <property type="entry name" value="METHYLTRANSFERASE-RELATED"/>
    <property type="match status" value="1"/>
</dbReference>
<dbReference type="GO" id="GO:0008033">
    <property type="term" value="P:tRNA processing"/>
    <property type="evidence" value="ECO:0007669"/>
    <property type="project" value="UniProtKB-KW"/>
</dbReference>
<organism evidence="8 9">
    <name type="scientific">Clupea harengus</name>
    <name type="common">Atlantic herring</name>
    <dbReference type="NCBI Taxonomy" id="7950"/>
    <lineage>
        <taxon>Eukaryota</taxon>
        <taxon>Metazoa</taxon>
        <taxon>Chordata</taxon>
        <taxon>Craniata</taxon>
        <taxon>Vertebrata</taxon>
        <taxon>Euteleostomi</taxon>
        <taxon>Actinopterygii</taxon>
        <taxon>Neopterygii</taxon>
        <taxon>Teleostei</taxon>
        <taxon>Clupei</taxon>
        <taxon>Clupeiformes</taxon>
        <taxon>Clupeoidei</taxon>
        <taxon>Clupeidae</taxon>
        <taxon>Clupea</taxon>
    </lineage>
</organism>
<dbReference type="EC" id="2.1.1.-" evidence="6"/>
<evidence type="ECO:0000256" key="5">
    <source>
        <dbReference type="ARBA" id="ARBA00022694"/>
    </source>
</evidence>
<dbReference type="GeneID" id="105903017"/>
<dbReference type="Proteomes" id="UP000515152">
    <property type="component" value="Chromosome 2"/>
</dbReference>
<dbReference type="OrthoDB" id="417697at2759"/>
<gene>
    <name evidence="9" type="primary">mettl8</name>
</gene>
<sequence>MQRLCRVSLAALARGGGGCCRSPRRLSSADRRPPVPLGGRVLTNPDCVFQHNMWYAMATHTEEERENARQRAEENSSERIPQEERAKYERDASQFWDGFYETHQNKFFKDRRWLIQEFPELLPPGLDSASASAAAAAEEALGAVSLAAGAHSEPGEGRRQEGSAAQSVLGGGREEIQDVSCAAQKQEVQPEKEEVQLEKRAMLPGNQERRPGAGDSCGFPGDRASFRILEVGCGAGNSVFPIISAIRGRGGFLYCCDFSSRAVQLVKDHPDYDGSLCHAFVQDVCDETASFPFPPHSLDVILLVFVLCAIQPHRIQGVVDRLASYLKPGGVVLFRDYGRYDLSQLRFKKGQCLSENFYSRRDGTCVYFFTKEEVHDLFTTAGLEEVQNLEDRRLQVNRAKKVVMRRVWMQSKFQKPLQPPRAS</sequence>
<evidence type="ECO:0000313" key="9">
    <source>
        <dbReference type="RefSeq" id="XP_031437872.1"/>
    </source>
</evidence>
<dbReference type="InterPro" id="IPR029063">
    <property type="entry name" value="SAM-dependent_MTases_sf"/>
</dbReference>
<dbReference type="CDD" id="cd02440">
    <property type="entry name" value="AdoMet_MTases"/>
    <property type="match status" value="1"/>
</dbReference>